<feature type="compositionally biased region" description="Polar residues" evidence="10">
    <location>
        <begin position="106"/>
        <end position="116"/>
    </location>
</feature>
<evidence type="ECO:0000256" key="4">
    <source>
        <dbReference type="ARBA" id="ARBA00023015"/>
    </source>
</evidence>
<evidence type="ECO:0000259" key="11">
    <source>
        <dbReference type="PROSITE" id="PS51742"/>
    </source>
</evidence>
<keyword evidence="4" id="KW-0805">Transcription regulation</keyword>
<evidence type="ECO:0000256" key="9">
    <source>
        <dbReference type="ARBA" id="ARBA00035137"/>
    </source>
</evidence>
<dbReference type="Pfam" id="PF03479">
    <property type="entry name" value="PCC"/>
    <property type="match status" value="1"/>
</dbReference>
<dbReference type="Proteomes" id="UP000626092">
    <property type="component" value="Unassembled WGS sequence"/>
</dbReference>
<evidence type="ECO:0000256" key="2">
    <source>
        <dbReference type="ARBA" id="ARBA00009864"/>
    </source>
</evidence>
<dbReference type="InterPro" id="IPR005175">
    <property type="entry name" value="PPC_dom"/>
</dbReference>
<dbReference type="PANTHER" id="PTHR35693">
    <property type="entry name" value="EXPRESSED PROTEIN"/>
    <property type="match status" value="1"/>
</dbReference>
<feature type="region of interest" description="Disordered" evidence="10">
    <location>
        <begin position="1"/>
        <end position="118"/>
    </location>
</feature>
<proteinExistence type="inferred from homology"/>
<evidence type="ECO:0000256" key="8">
    <source>
        <dbReference type="ARBA" id="ARBA00023274"/>
    </source>
</evidence>
<dbReference type="SUPFAM" id="SSF117856">
    <property type="entry name" value="AF0104/ALDC/Ptd012-like"/>
    <property type="match status" value="1"/>
</dbReference>
<name>A0A834GKJ6_RHOSS</name>
<dbReference type="CDD" id="cd23701">
    <property type="entry name" value="At1g26750"/>
    <property type="match status" value="1"/>
</dbReference>
<accession>A0A834GKJ6</accession>
<feature type="compositionally biased region" description="Polar residues" evidence="10">
    <location>
        <begin position="51"/>
        <end position="60"/>
    </location>
</feature>
<dbReference type="CDD" id="cd11378">
    <property type="entry name" value="DUF296"/>
    <property type="match status" value="1"/>
</dbReference>
<evidence type="ECO:0000256" key="1">
    <source>
        <dbReference type="ARBA" id="ARBA00004173"/>
    </source>
</evidence>
<dbReference type="OrthoDB" id="543108at2759"/>
<dbReference type="InterPro" id="IPR059242">
    <property type="entry name" value="mS23_dom"/>
</dbReference>
<keyword evidence="7" id="KW-0804">Transcription</keyword>
<gene>
    <name evidence="12" type="ORF">RHSIM_Rhsim09G0138500</name>
</gene>
<keyword evidence="6" id="KW-0496">Mitochondrion</keyword>
<dbReference type="PANTHER" id="PTHR35693:SF1">
    <property type="entry name" value="EXPRESSED PROTEIN"/>
    <property type="match status" value="1"/>
</dbReference>
<comment type="similarity">
    <text evidence="2">Belongs to the mitochondrion-specific ribosomal protein mS23 family.</text>
</comment>
<evidence type="ECO:0000256" key="10">
    <source>
        <dbReference type="SAM" id="MobiDB-lite"/>
    </source>
</evidence>
<keyword evidence="13" id="KW-1185">Reference proteome</keyword>
<keyword evidence="3" id="KW-0689">Ribosomal protein</keyword>
<evidence type="ECO:0000256" key="7">
    <source>
        <dbReference type="ARBA" id="ARBA00023163"/>
    </source>
</evidence>
<feature type="compositionally biased region" description="Polar residues" evidence="10">
    <location>
        <begin position="31"/>
        <end position="44"/>
    </location>
</feature>
<dbReference type="Gene3D" id="3.30.1330.80">
    <property type="entry name" value="Hypothetical protein, similar to alpha- acetolactate decarboxylase, domain 2"/>
    <property type="match status" value="1"/>
</dbReference>
<evidence type="ECO:0000313" key="13">
    <source>
        <dbReference type="Proteomes" id="UP000626092"/>
    </source>
</evidence>
<organism evidence="12 13">
    <name type="scientific">Rhododendron simsii</name>
    <name type="common">Sims's rhododendron</name>
    <dbReference type="NCBI Taxonomy" id="118357"/>
    <lineage>
        <taxon>Eukaryota</taxon>
        <taxon>Viridiplantae</taxon>
        <taxon>Streptophyta</taxon>
        <taxon>Embryophyta</taxon>
        <taxon>Tracheophyta</taxon>
        <taxon>Spermatophyta</taxon>
        <taxon>Magnoliopsida</taxon>
        <taxon>eudicotyledons</taxon>
        <taxon>Gunneridae</taxon>
        <taxon>Pentapetalae</taxon>
        <taxon>asterids</taxon>
        <taxon>Ericales</taxon>
        <taxon>Ericaceae</taxon>
        <taxon>Ericoideae</taxon>
        <taxon>Rhodoreae</taxon>
        <taxon>Rhododendron</taxon>
    </lineage>
</organism>
<feature type="domain" description="PPC" evidence="11">
    <location>
        <begin position="128"/>
        <end position="265"/>
    </location>
</feature>
<evidence type="ECO:0000313" key="12">
    <source>
        <dbReference type="EMBL" id="KAF7132758.1"/>
    </source>
</evidence>
<keyword evidence="5" id="KW-0238">DNA-binding</keyword>
<feature type="compositionally biased region" description="Low complexity" evidence="10">
    <location>
        <begin position="76"/>
        <end position="88"/>
    </location>
</feature>
<dbReference type="EMBL" id="WJXA01000009">
    <property type="protein sequence ID" value="KAF7132758.1"/>
    <property type="molecule type" value="Genomic_DNA"/>
</dbReference>
<dbReference type="PROSITE" id="PS51742">
    <property type="entry name" value="PPC"/>
    <property type="match status" value="1"/>
</dbReference>
<dbReference type="GO" id="GO:0003677">
    <property type="term" value="F:DNA binding"/>
    <property type="evidence" value="ECO:0007669"/>
    <property type="project" value="UniProtKB-KW"/>
</dbReference>
<reference evidence="12" key="1">
    <citation type="submission" date="2019-11" db="EMBL/GenBank/DDBJ databases">
        <authorList>
            <person name="Liu Y."/>
            <person name="Hou J."/>
            <person name="Li T.-Q."/>
            <person name="Guan C.-H."/>
            <person name="Wu X."/>
            <person name="Wu H.-Z."/>
            <person name="Ling F."/>
            <person name="Zhang R."/>
            <person name="Shi X.-G."/>
            <person name="Ren J.-P."/>
            <person name="Chen E.-F."/>
            <person name="Sun J.-M."/>
        </authorList>
    </citation>
    <scope>NUCLEOTIDE SEQUENCE</scope>
    <source>
        <strain evidence="12">Adult_tree_wgs_1</strain>
        <tissue evidence="12">Leaves</tissue>
    </source>
</reference>
<sequence length="517" mass="55991">MEPNESGLSSYYHHHPPQQNQQPQPPPPQQSPTSAVIASPTNGTLPPHTAYPSSTVTPTSEGGKRKRGRPRKYATPEEAAAARKALLASSIPKKKKKDKFVGSGGDPSSFSVSYSKKTPVAPPGVGNVGQGFTPHTLNVAAGEDVYQKIMLFMQQSKSEICILSASGSISNPSLRQPATFGGNITYEGRFDILSLSGSYIHTELGGRSGGLSVCLSSTDGQIIGGGIGGPLKAAGPVQVIVGTFVIETPGGMKGDASFPKFQSPVGGSSVSLRACYLIGDRLSSLSGKKPSHRRRHAQSINRLSSPTLVNAAASYRRSPHCSASDNQRAMSFMKGDLLTRTRKLVKGLAMAEPVWLKAMEQAPPVSFPRADGKVKQLTLPEDVYVKKFFQKHTDSKYEDSINFCGFDPTPAREFGCRVLDLKEQGVSEEEAMAVADMEYRAGKKAKKKAYARLKQIARLQGKRPPPNPYPSAIKAIQAEERPFVRARFFDQKILQIVEKMKEERAAEMQDRMGGRMQ</sequence>
<evidence type="ECO:0000256" key="3">
    <source>
        <dbReference type="ARBA" id="ARBA00022980"/>
    </source>
</evidence>
<comment type="subcellular location">
    <subcellularLocation>
        <location evidence="1">Mitochondrion</location>
    </subcellularLocation>
</comment>
<keyword evidence="8" id="KW-0687">Ribonucleoprotein</keyword>
<evidence type="ECO:0000256" key="6">
    <source>
        <dbReference type="ARBA" id="ARBA00023128"/>
    </source>
</evidence>
<comment type="caution">
    <text evidence="12">The sequence shown here is derived from an EMBL/GenBank/DDBJ whole genome shotgun (WGS) entry which is preliminary data.</text>
</comment>
<protein>
    <recommendedName>
        <fullName evidence="9">Small ribosomal subunit protein mS23</fullName>
    </recommendedName>
</protein>
<evidence type="ECO:0000256" key="5">
    <source>
        <dbReference type="ARBA" id="ARBA00023125"/>
    </source>
</evidence>
<dbReference type="AlphaFoldDB" id="A0A834GKJ6"/>